<dbReference type="InterPro" id="IPR012334">
    <property type="entry name" value="Pectin_lyas_fold"/>
</dbReference>
<dbReference type="InterPro" id="IPR033131">
    <property type="entry name" value="Pectinesterase_Asp_AS"/>
</dbReference>
<feature type="domain" description="Pectinesterase catalytic" evidence="6">
    <location>
        <begin position="21"/>
        <end position="313"/>
    </location>
</feature>
<dbReference type="InterPro" id="IPR000070">
    <property type="entry name" value="Pectinesterase_cat"/>
</dbReference>
<keyword evidence="3 5" id="KW-0063">Aspartyl esterase</keyword>
<dbReference type="PANTHER" id="PTHR31321">
    <property type="entry name" value="ACYL-COA THIOESTER HYDROLASE YBHC-RELATED"/>
    <property type="match status" value="1"/>
</dbReference>
<dbReference type="EC" id="3.1.1.11" evidence="5"/>
<reference evidence="7 8" key="1">
    <citation type="submission" date="2019-02" db="EMBL/GenBank/DDBJ databases">
        <title>Pedobacter sp. RP-1-13 sp. nov., isolated from Arctic soil.</title>
        <authorList>
            <person name="Dahal R.H."/>
        </authorList>
    </citation>
    <scope>NUCLEOTIDE SEQUENCE [LARGE SCALE GENOMIC DNA]</scope>
    <source>
        <strain evidence="7 8">RP-1-13</strain>
    </source>
</reference>
<protein>
    <recommendedName>
        <fullName evidence="5">Pectinesterase</fullName>
        <ecNumber evidence="5">3.1.1.11</ecNumber>
    </recommendedName>
</protein>
<dbReference type="GO" id="GO:0009279">
    <property type="term" value="C:cell outer membrane"/>
    <property type="evidence" value="ECO:0007669"/>
    <property type="project" value="TreeGrafter"/>
</dbReference>
<dbReference type="Gene3D" id="2.160.20.10">
    <property type="entry name" value="Single-stranded right-handed beta-helix, Pectin lyase-like"/>
    <property type="match status" value="1"/>
</dbReference>
<comment type="catalytic activity">
    <reaction evidence="5">
        <text>[(1-&gt;4)-alpha-D-galacturonosyl methyl ester](n) + n H2O = [(1-&gt;4)-alpha-D-galacturonosyl](n) + n methanol + n H(+)</text>
        <dbReference type="Rhea" id="RHEA:22380"/>
        <dbReference type="Rhea" id="RHEA-COMP:14570"/>
        <dbReference type="Rhea" id="RHEA-COMP:14573"/>
        <dbReference type="ChEBI" id="CHEBI:15377"/>
        <dbReference type="ChEBI" id="CHEBI:15378"/>
        <dbReference type="ChEBI" id="CHEBI:17790"/>
        <dbReference type="ChEBI" id="CHEBI:140522"/>
        <dbReference type="ChEBI" id="CHEBI:140523"/>
        <dbReference type="EC" id="3.1.1.11"/>
    </reaction>
</comment>
<comment type="similarity">
    <text evidence="1">Belongs to the pectinesterase family.</text>
</comment>
<keyword evidence="2 5" id="KW-0378">Hydrolase</keyword>
<evidence type="ECO:0000256" key="2">
    <source>
        <dbReference type="ARBA" id="ARBA00022801"/>
    </source>
</evidence>
<evidence type="ECO:0000313" key="8">
    <source>
        <dbReference type="Proteomes" id="UP000292884"/>
    </source>
</evidence>
<evidence type="ECO:0000256" key="1">
    <source>
        <dbReference type="ARBA" id="ARBA00008891"/>
    </source>
</evidence>
<dbReference type="OrthoDB" id="9804686at2"/>
<dbReference type="Proteomes" id="UP000292884">
    <property type="component" value="Unassembled WGS sequence"/>
</dbReference>
<sequence>MLISILSLPNAIAQQANIKKITVAQDGTGNFKSIQEAVNSVRDHMQTRITIEVKAGKYQEKLVIPAWKKNITIIGESKENTIITNADYSGKVFPTKDFTGNAKYSTYTSYTVLVQGNDCRLENLTIENTAGTVGQAVALTVEADRFAARNCAFLGNQDTLYTSKDGRNYFESCLIVGTTDFIFGEATVVFSKCTIKSLSNSYITAASTTKEQRFGYVFLDCDLIAAPTATKVFLGRPWRPFAKTVFIRCNLGSHIIPVGWNAWAGDPMFADKDKTAFYAEYANTGEGAKTTERVPWSKQLTGKQAKAYTLKNIFGSWNPEF</sequence>
<accession>A0A4V2MIK1</accession>
<dbReference type="Pfam" id="PF01095">
    <property type="entry name" value="Pectinesterase"/>
    <property type="match status" value="1"/>
</dbReference>
<dbReference type="AlphaFoldDB" id="A0A4V2MIK1"/>
<organism evidence="7 8">
    <name type="scientific">Pedobacter frigiditerrae</name>
    <dbReference type="NCBI Taxonomy" id="2530452"/>
    <lineage>
        <taxon>Bacteria</taxon>
        <taxon>Pseudomonadati</taxon>
        <taxon>Bacteroidota</taxon>
        <taxon>Sphingobacteriia</taxon>
        <taxon>Sphingobacteriales</taxon>
        <taxon>Sphingobacteriaceae</taxon>
        <taxon>Pedobacter</taxon>
    </lineage>
</organism>
<dbReference type="EMBL" id="SJSK01000003">
    <property type="protein sequence ID" value="TCC90626.1"/>
    <property type="molecule type" value="Genomic_DNA"/>
</dbReference>
<feature type="active site" evidence="4">
    <location>
        <position position="180"/>
    </location>
</feature>
<comment type="caution">
    <text evidence="7">The sequence shown here is derived from an EMBL/GenBank/DDBJ whole genome shotgun (WGS) entry which is preliminary data.</text>
</comment>
<evidence type="ECO:0000256" key="5">
    <source>
        <dbReference type="RuleBase" id="RU000589"/>
    </source>
</evidence>
<dbReference type="InterPro" id="IPR011050">
    <property type="entry name" value="Pectin_lyase_fold/virulence"/>
</dbReference>
<dbReference type="UniPathway" id="UPA00545">
    <property type="reaction ID" value="UER00823"/>
</dbReference>
<dbReference type="SUPFAM" id="SSF51126">
    <property type="entry name" value="Pectin lyase-like"/>
    <property type="match status" value="1"/>
</dbReference>
<evidence type="ECO:0000256" key="3">
    <source>
        <dbReference type="ARBA" id="ARBA00023085"/>
    </source>
</evidence>
<evidence type="ECO:0000313" key="7">
    <source>
        <dbReference type="EMBL" id="TCC90626.1"/>
    </source>
</evidence>
<evidence type="ECO:0000256" key="4">
    <source>
        <dbReference type="PROSITE-ProRule" id="PRU10040"/>
    </source>
</evidence>
<dbReference type="GO" id="GO:0030599">
    <property type="term" value="F:pectinesterase activity"/>
    <property type="evidence" value="ECO:0007669"/>
    <property type="project" value="UniProtKB-UniRule"/>
</dbReference>
<keyword evidence="8" id="KW-1185">Reference proteome</keyword>
<evidence type="ECO:0000259" key="6">
    <source>
        <dbReference type="Pfam" id="PF01095"/>
    </source>
</evidence>
<dbReference type="GO" id="GO:0045490">
    <property type="term" value="P:pectin catabolic process"/>
    <property type="evidence" value="ECO:0007669"/>
    <property type="project" value="UniProtKB-UniRule"/>
</dbReference>
<proteinExistence type="inferred from homology"/>
<dbReference type="PROSITE" id="PS00503">
    <property type="entry name" value="PECTINESTERASE_2"/>
    <property type="match status" value="1"/>
</dbReference>
<comment type="pathway">
    <text evidence="5">Glycan metabolism; pectin degradation; 2-dehydro-3-deoxy-D-gluconate from pectin: step 1/5.</text>
</comment>
<dbReference type="GO" id="GO:0042545">
    <property type="term" value="P:cell wall modification"/>
    <property type="evidence" value="ECO:0007669"/>
    <property type="project" value="UniProtKB-UniRule"/>
</dbReference>
<dbReference type="PANTHER" id="PTHR31321:SF57">
    <property type="entry name" value="PECTINESTERASE 53-RELATED"/>
    <property type="match status" value="1"/>
</dbReference>
<name>A0A4V2MIK1_9SPHI</name>
<gene>
    <name evidence="7" type="ORF">EZ428_13025</name>
</gene>